<proteinExistence type="predicted"/>
<dbReference type="Proteomes" id="UP000324616">
    <property type="component" value="Segment"/>
</dbReference>
<name>A0A4P8PSD7_9VIRU</name>
<dbReference type="EMBL" id="MK249181">
    <property type="protein sequence ID" value="QCQ84865.1"/>
    <property type="molecule type" value="Genomic_DNA"/>
</dbReference>
<accession>A0A4P8PSD7</accession>
<sequence>MWESLIGAGASLLGGILGSSGQQSANQQSMQFNAQQADLNRQWQERMSNTAYQRSMADMKAAGLNPILAYSQGGASTPSGGQASAKLENTMEHLGKGVTSAGGMAARNVELNQVKANTAQSVTTADLNTANKTLADANTIKTNQETVTSAAEARRKDAETAYTMEQMQNPQGLRDLWKAQAHSAKTQGDLNIEQRLNPTPLVRTGKTILEGVGEWLKPPSSPTSARDAYEKGKAAHDERMKTVKGWWDYVTK</sequence>
<evidence type="ECO:0000256" key="1">
    <source>
        <dbReference type="SAM" id="MobiDB-lite"/>
    </source>
</evidence>
<organism evidence="2">
    <name type="scientific">Blackfly microvirus SF02</name>
    <dbReference type="NCBI Taxonomy" id="2576452"/>
    <lineage>
        <taxon>Viruses</taxon>
        <taxon>Monodnaviria</taxon>
        <taxon>Sangervirae</taxon>
        <taxon>Phixviricota</taxon>
        <taxon>Malgrandaviricetes</taxon>
        <taxon>Petitvirales</taxon>
        <taxon>Microviridae</taxon>
        <taxon>Microvirus</taxon>
    </lineage>
</organism>
<evidence type="ECO:0000313" key="2">
    <source>
        <dbReference type="EMBL" id="QCQ84865.1"/>
    </source>
</evidence>
<feature type="compositionally biased region" description="Basic and acidic residues" evidence="1">
    <location>
        <begin position="227"/>
        <end position="237"/>
    </location>
</feature>
<reference evidence="2" key="1">
    <citation type="submission" date="2018-12" db="EMBL/GenBank/DDBJ databases">
        <title>Singled stranded DNA viruses identified in blackflies (Austrosimulium ungulatum) sampled in New Zealand.</title>
        <authorList>
            <person name="Kraberger S."/>
            <person name="Fontenele R.S."/>
            <person name="Schmidlin K."/>
            <person name="Walters M."/>
            <person name="Varsani A."/>
        </authorList>
    </citation>
    <scope>NUCLEOTIDE SEQUENCE [LARGE SCALE GENOMIC DNA]</scope>
    <source>
        <strain evidence="2">108</strain>
    </source>
</reference>
<protein>
    <submittedName>
        <fullName evidence="2">DNA pilot protein</fullName>
    </submittedName>
</protein>
<feature type="region of interest" description="Disordered" evidence="1">
    <location>
        <begin position="213"/>
        <end position="237"/>
    </location>
</feature>